<evidence type="ECO:0000313" key="6">
    <source>
        <dbReference type="Proteomes" id="UP000536604"/>
    </source>
</evidence>
<dbReference type="InterPro" id="IPR036271">
    <property type="entry name" value="Tet_transcr_reg_TetR-rel_C_sf"/>
</dbReference>
<dbReference type="Gene3D" id="1.10.10.60">
    <property type="entry name" value="Homeodomain-like"/>
    <property type="match status" value="1"/>
</dbReference>
<feature type="compositionally biased region" description="Basic and acidic residues" evidence="3">
    <location>
        <begin position="193"/>
        <end position="210"/>
    </location>
</feature>
<dbReference type="RefSeq" id="WP_184288628.1">
    <property type="nucleotide sequence ID" value="NZ_JACHJO010000003.1"/>
</dbReference>
<dbReference type="SUPFAM" id="SSF48498">
    <property type="entry name" value="Tetracyclin repressor-like, C-terminal domain"/>
    <property type="match status" value="1"/>
</dbReference>
<feature type="domain" description="HTH tetR-type" evidence="4">
    <location>
        <begin position="7"/>
        <end position="67"/>
    </location>
</feature>
<dbReference type="Gene3D" id="1.10.357.10">
    <property type="entry name" value="Tetracycline Repressor, domain 2"/>
    <property type="match status" value="1"/>
</dbReference>
<dbReference type="Pfam" id="PF17932">
    <property type="entry name" value="TetR_C_24"/>
    <property type="match status" value="1"/>
</dbReference>
<dbReference type="EMBL" id="JACHJO010000003">
    <property type="protein sequence ID" value="MBB6119227.1"/>
    <property type="molecule type" value="Genomic_DNA"/>
</dbReference>
<dbReference type="InterPro" id="IPR001647">
    <property type="entry name" value="HTH_TetR"/>
</dbReference>
<dbReference type="Proteomes" id="UP000536604">
    <property type="component" value="Unassembled WGS sequence"/>
</dbReference>
<keyword evidence="6" id="KW-1185">Reference proteome</keyword>
<sequence>MGARPAGERRDAILGAAAVLFAERGYRGVSIDDLGRAVGTTGPALYRHFAGKQALLGAVLIDVSERLADRGRTLVGAAPGAEAALEALLRGHIAFALDEPALITVHDRELGNLTDADRRRVRRLQRGYVEEWVGVLAQLSPAVPSAVLRASVHAVFGLLNSTPHSRGALPRRQMAELLLDMGRAALTGQSGAKDGEGLGRKGGEAPDSRP</sequence>
<dbReference type="AlphaFoldDB" id="A0A841IKH5"/>
<protein>
    <submittedName>
        <fullName evidence="5">AcrR family transcriptional regulator</fullName>
    </submittedName>
</protein>
<dbReference type="GO" id="GO:0000976">
    <property type="term" value="F:transcription cis-regulatory region binding"/>
    <property type="evidence" value="ECO:0007669"/>
    <property type="project" value="TreeGrafter"/>
</dbReference>
<feature type="DNA-binding region" description="H-T-H motif" evidence="2">
    <location>
        <begin position="30"/>
        <end position="49"/>
    </location>
</feature>
<dbReference type="PANTHER" id="PTHR30055:SF237">
    <property type="entry name" value="TRANSCRIPTIONAL REPRESSOR MCE3R"/>
    <property type="match status" value="1"/>
</dbReference>
<comment type="caution">
    <text evidence="5">The sequence shown here is derived from an EMBL/GenBank/DDBJ whole genome shotgun (WGS) entry which is preliminary data.</text>
</comment>
<feature type="region of interest" description="Disordered" evidence="3">
    <location>
        <begin position="187"/>
        <end position="210"/>
    </location>
</feature>
<evidence type="ECO:0000256" key="3">
    <source>
        <dbReference type="SAM" id="MobiDB-lite"/>
    </source>
</evidence>
<evidence type="ECO:0000259" key="4">
    <source>
        <dbReference type="PROSITE" id="PS50977"/>
    </source>
</evidence>
<evidence type="ECO:0000256" key="2">
    <source>
        <dbReference type="PROSITE-ProRule" id="PRU00335"/>
    </source>
</evidence>
<evidence type="ECO:0000256" key="1">
    <source>
        <dbReference type="ARBA" id="ARBA00023125"/>
    </source>
</evidence>
<dbReference type="SUPFAM" id="SSF46689">
    <property type="entry name" value="Homeodomain-like"/>
    <property type="match status" value="1"/>
</dbReference>
<accession>A0A841IKH5</accession>
<dbReference type="InterPro" id="IPR041490">
    <property type="entry name" value="KstR2_TetR_C"/>
</dbReference>
<dbReference type="InterPro" id="IPR009057">
    <property type="entry name" value="Homeodomain-like_sf"/>
</dbReference>
<proteinExistence type="predicted"/>
<name>A0A841IKH5_9ACTN</name>
<dbReference type="GO" id="GO:0003700">
    <property type="term" value="F:DNA-binding transcription factor activity"/>
    <property type="evidence" value="ECO:0007669"/>
    <property type="project" value="TreeGrafter"/>
</dbReference>
<gene>
    <name evidence="5" type="ORF">FHS13_001162</name>
</gene>
<dbReference type="PANTHER" id="PTHR30055">
    <property type="entry name" value="HTH-TYPE TRANSCRIPTIONAL REGULATOR RUTR"/>
    <property type="match status" value="1"/>
</dbReference>
<dbReference type="Pfam" id="PF00440">
    <property type="entry name" value="TetR_N"/>
    <property type="match status" value="1"/>
</dbReference>
<dbReference type="PROSITE" id="PS50977">
    <property type="entry name" value="HTH_TETR_2"/>
    <property type="match status" value="1"/>
</dbReference>
<dbReference type="InterPro" id="IPR050109">
    <property type="entry name" value="HTH-type_TetR-like_transc_reg"/>
</dbReference>
<organism evidence="5 6">
    <name type="scientific">Nocardiopsis algeriensis</name>
    <dbReference type="NCBI Taxonomy" id="1478215"/>
    <lineage>
        <taxon>Bacteria</taxon>
        <taxon>Bacillati</taxon>
        <taxon>Actinomycetota</taxon>
        <taxon>Actinomycetes</taxon>
        <taxon>Streptosporangiales</taxon>
        <taxon>Nocardiopsidaceae</taxon>
        <taxon>Nocardiopsis</taxon>
    </lineage>
</organism>
<evidence type="ECO:0000313" key="5">
    <source>
        <dbReference type="EMBL" id="MBB6119227.1"/>
    </source>
</evidence>
<dbReference type="PRINTS" id="PR00455">
    <property type="entry name" value="HTHTETR"/>
</dbReference>
<reference evidence="5 6" key="1">
    <citation type="submission" date="2020-08" db="EMBL/GenBank/DDBJ databases">
        <title>Genomic Encyclopedia of Type Strains, Phase III (KMG-III): the genomes of soil and plant-associated and newly described type strains.</title>
        <authorList>
            <person name="Whitman W."/>
        </authorList>
    </citation>
    <scope>NUCLEOTIDE SEQUENCE [LARGE SCALE GENOMIC DNA]</scope>
    <source>
        <strain evidence="5 6">CECT 8712</strain>
    </source>
</reference>
<keyword evidence="1 2" id="KW-0238">DNA-binding</keyword>